<name>A0ABQ3I917_9BACT</name>
<reference evidence="2" key="1">
    <citation type="journal article" date="2019" name="Int. J. Syst. Evol. Microbiol.">
        <title>The Global Catalogue of Microorganisms (GCM) 10K type strain sequencing project: providing services to taxonomists for standard genome sequencing and annotation.</title>
        <authorList>
            <consortium name="The Broad Institute Genomics Platform"/>
            <consortium name="The Broad Institute Genome Sequencing Center for Infectious Disease"/>
            <person name="Wu L."/>
            <person name="Ma J."/>
        </authorList>
    </citation>
    <scope>NUCLEOTIDE SEQUENCE [LARGE SCALE GENOMIC DNA]</scope>
    <source>
        <strain evidence="2">CGMCC 1.15111</strain>
    </source>
</reference>
<keyword evidence="2" id="KW-1185">Reference proteome</keyword>
<dbReference type="Proteomes" id="UP000658258">
    <property type="component" value="Unassembled WGS sequence"/>
</dbReference>
<accession>A0ABQ3I917</accession>
<protein>
    <submittedName>
        <fullName evidence="1">Uncharacterized protein</fullName>
    </submittedName>
</protein>
<dbReference type="RefSeq" id="WP_189630576.1">
    <property type="nucleotide sequence ID" value="NZ_BNAG01000003.1"/>
</dbReference>
<evidence type="ECO:0000313" key="2">
    <source>
        <dbReference type="Proteomes" id="UP000658258"/>
    </source>
</evidence>
<gene>
    <name evidence="1" type="ORF">GCM10011340_24830</name>
</gene>
<sequence>MTKSDYTQLSVYNGSDEAVEVYVTFAAQNSQNKCCPTPCGLSDFPFLTKVNQLMGKFTLDSKATQNFDPKGKCFSGNIGFYIEPQCPVPDAGFHHGETGTNIAEFTLNPNIPCAEAIDISCVNGVNCFIEMKVDADAGWAYGSDNTPITTIYNRGLQENSGNPGVYPVNCTDCIRLVGAKPCPSLPLGPAQTERICNVQRSERGGTVQVNLVVPVPM</sequence>
<organism evidence="1 2">
    <name type="scientific">Roseivirga thermotolerans</name>
    <dbReference type="NCBI Taxonomy" id="1758176"/>
    <lineage>
        <taxon>Bacteria</taxon>
        <taxon>Pseudomonadati</taxon>
        <taxon>Bacteroidota</taxon>
        <taxon>Cytophagia</taxon>
        <taxon>Cytophagales</taxon>
        <taxon>Roseivirgaceae</taxon>
        <taxon>Roseivirga</taxon>
    </lineage>
</organism>
<comment type="caution">
    <text evidence="1">The sequence shown here is derived from an EMBL/GenBank/DDBJ whole genome shotgun (WGS) entry which is preliminary data.</text>
</comment>
<proteinExistence type="predicted"/>
<evidence type="ECO:0000313" key="1">
    <source>
        <dbReference type="EMBL" id="GHE68152.1"/>
    </source>
</evidence>
<dbReference type="EMBL" id="BNAG01000003">
    <property type="protein sequence ID" value="GHE68152.1"/>
    <property type="molecule type" value="Genomic_DNA"/>
</dbReference>